<dbReference type="RefSeq" id="WP_052482902.1">
    <property type="nucleotide sequence ID" value="NZ_CP010086.2"/>
</dbReference>
<evidence type="ECO:0000256" key="2">
    <source>
        <dbReference type="ARBA" id="ARBA00023004"/>
    </source>
</evidence>
<feature type="domain" description="NADH-ubiquinone oxidoreductase 51kDa subunit iron-sulphur binding" evidence="4">
    <location>
        <begin position="113"/>
        <end position="158"/>
    </location>
</feature>
<evidence type="ECO:0000256" key="1">
    <source>
        <dbReference type="ARBA" id="ARBA00022723"/>
    </source>
</evidence>
<dbReference type="InterPro" id="IPR037207">
    <property type="entry name" value="Nuop51_4Fe4S-bd_sf"/>
</dbReference>
<dbReference type="Gene3D" id="1.20.1440.230">
    <property type="entry name" value="NADH-ubiquinone oxidoreductase 51kDa subunit, iron-sulphur binding domain"/>
    <property type="match status" value="1"/>
</dbReference>
<dbReference type="OrthoDB" id="9761899at2"/>
<dbReference type="KEGG" id="cbei:LF65_03653"/>
<keyword evidence="1" id="KW-0479">Metal-binding</keyword>
<sequence>MKYEKNITLEKKKIDTIREIGSDKNIETKMFSLSGDIVNEGRFEAASNITLYDIIYKVGNGIKNGRKLKAVQLGGSYGEFLNVDHLDLNSLYAIGSARGTGAVLVIDDSHNMVDVLVDIAKSFNNKSCGKCTPCREGTLRIAELIEKIKDGSGKQKDIEQIMNLAEYINISSACPIGPKAIVVIKSVISLFYEDFKAKLIEEV</sequence>
<dbReference type="STRING" id="1520.LF65_03653"/>
<accession>A0A0B5QDD1</accession>
<dbReference type="PANTHER" id="PTHR43578">
    <property type="entry name" value="NADH-QUINONE OXIDOREDUCTASE SUBUNIT F"/>
    <property type="match status" value="1"/>
</dbReference>
<dbReference type="SUPFAM" id="SSF140490">
    <property type="entry name" value="Nqo1C-terminal domain-like"/>
    <property type="match status" value="1"/>
</dbReference>
<dbReference type="GO" id="GO:0051539">
    <property type="term" value="F:4 iron, 4 sulfur cluster binding"/>
    <property type="evidence" value="ECO:0007669"/>
    <property type="project" value="InterPro"/>
</dbReference>
<evidence type="ECO:0000313" key="5">
    <source>
        <dbReference type="EMBL" id="AJH00210.1"/>
    </source>
</evidence>
<gene>
    <name evidence="5" type="ORF">LF65_03653</name>
</gene>
<dbReference type="EMBL" id="CP010086">
    <property type="protein sequence ID" value="AJH00210.1"/>
    <property type="molecule type" value="Genomic_DNA"/>
</dbReference>
<protein>
    <recommendedName>
        <fullName evidence="4">NADH-ubiquinone oxidoreductase 51kDa subunit iron-sulphur binding domain-containing protein</fullName>
    </recommendedName>
</protein>
<evidence type="ECO:0000259" key="4">
    <source>
        <dbReference type="SMART" id="SM00928"/>
    </source>
</evidence>
<reference evidence="6" key="1">
    <citation type="submission" date="2014-12" db="EMBL/GenBank/DDBJ databases">
        <title>Genome sequence of Clostridium beijerinckii strain 59B.</title>
        <authorList>
            <person name="Little G.T."/>
            <person name="Minton N.P."/>
        </authorList>
    </citation>
    <scope>NUCLEOTIDE SEQUENCE [LARGE SCALE GENOMIC DNA]</scope>
    <source>
        <strain evidence="6">59B</strain>
    </source>
</reference>
<dbReference type="GO" id="GO:0046872">
    <property type="term" value="F:metal ion binding"/>
    <property type="evidence" value="ECO:0007669"/>
    <property type="project" value="UniProtKB-KW"/>
</dbReference>
<evidence type="ECO:0000256" key="3">
    <source>
        <dbReference type="ARBA" id="ARBA00023014"/>
    </source>
</evidence>
<evidence type="ECO:0000313" key="6">
    <source>
        <dbReference type="Proteomes" id="UP000031866"/>
    </source>
</evidence>
<dbReference type="InterPro" id="IPR019575">
    <property type="entry name" value="Nuop51_4Fe4S-bd"/>
</dbReference>
<name>A0A0B5QDD1_CLOBE</name>
<keyword evidence="2" id="KW-0408">Iron</keyword>
<dbReference type="Proteomes" id="UP000031866">
    <property type="component" value="Chromosome"/>
</dbReference>
<dbReference type="SUPFAM" id="SSF142984">
    <property type="entry name" value="Nqo1 middle domain-like"/>
    <property type="match status" value="1"/>
</dbReference>
<organism evidence="5 6">
    <name type="scientific">Clostridium beijerinckii</name>
    <name type="common">Clostridium MP</name>
    <dbReference type="NCBI Taxonomy" id="1520"/>
    <lineage>
        <taxon>Bacteria</taxon>
        <taxon>Bacillati</taxon>
        <taxon>Bacillota</taxon>
        <taxon>Clostridia</taxon>
        <taxon>Eubacteriales</taxon>
        <taxon>Clostridiaceae</taxon>
        <taxon>Clostridium</taxon>
    </lineage>
</organism>
<dbReference type="PANTHER" id="PTHR43578:SF3">
    <property type="entry name" value="NADH-QUINONE OXIDOREDUCTASE SUBUNIT F"/>
    <property type="match status" value="1"/>
</dbReference>
<dbReference type="Gene3D" id="3.10.20.600">
    <property type="match status" value="1"/>
</dbReference>
<dbReference type="Pfam" id="PF10589">
    <property type="entry name" value="NADH_4Fe-4S"/>
    <property type="match status" value="1"/>
</dbReference>
<proteinExistence type="predicted"/>
<dbReference type="AlphaFoldDB" id="A0A0B5QDD1"/>
<dbReference type="SMART" id="SM00928">
    <property type="entry name" value="NADH_4Fe-4S"/>
    <property type="match status" value="1"/>
</dbReference>
<keyword evidence="3" id="KW-0411">Iron-sulfur</keyword>